<dbReference type="AlphaFoldDB" id="A0AAD7CYG2"/>
<feature type="non-terminal residue" evidence="1">
    <location>
        <position position="78"/>
    </location>
</feature>
<dbReference type="Proteomes" id="UP001221757">
    <property type="component" value="Unassembled WGS sequence"/>
</dbReference>
<gene>
    <name evidence="1" type="ORF">B0H17DRAFT_877044</name>
</gene>
<name>A0AAD7CYG2_MYCRO</name>
<evidence type="ECO:0000313" key="2">
    <source>
        <dbReference type="Proteomes" id="UP001221757"/>
    </source>
</evidence>
<sequence>VAALLILATGVFARDCTAGLNYCGRTLLDIGHYQTQIDLALFDANQGEANGGSDDLFHCVGGDDGIILFLRFCVNGCQ</sequence>
<feature type="non-terminal residue" evidence="1">
    <location>
        <position position="1"/>
    </location>
</feature>
<reference evidence="1" key="1">
    <citation type="submission" date="2023-03" db="EMBL/GenBank/DDBJ databases">
        <title>Massive genome expansion in bonnet fungi (Mycena s.s.) driven by repeated elements and novel gene families across ecological guilds.</title>
        <authorList>
            <consortium name="Lawrence Berkeley National Laboratory"/>
            <person name="Harder C.B."/>
            <person name="Miyauchi S."/>
            <person name="Viragh M."/>
            <person name="Kuo A."/>
            <person name="Thoen E."/>
            <person name="Andreopoulos B."/>
            <person name="Lu D."/>
            <person name="Skrede I."/>
            <person name="Drula E."/>
            <person name="Henrissat B."/>
            <person name="Morin E."/>
            <person name="Kohler A."/>
            <person name="Barry K."/>
            <person name="LaButti K."/>
            <person name="Morin E."/>
            <person name="Salamov A."/>
            <person name="Lipzen A."/>
            <person name="Mereny Z."/>
            <person name="Hegedus B."/>
            <person name="Baldrian P."/>
            <person name="Stursova M."/>
            <person name="Weitz H."/>
            <person name="Taylor A."/>
            <person name="Grigoriev I.V."/>
            <person name="Nagy L.G."/>
            <person name="Martin F."/>
            <person name="Kauserud H."/>
        </authorList>
    </citation>
    <scope>NUCLEOTIDE SEQUENCE</scope>
    <source>
        <strain evidence="1">CBHHK067</strain>
    </source>
</reference>
<dbReference type="EMBL" id="JARKIE010000187">
    <property type="protein sequence ID" value="KAJ7669608.1"/>
    <property type="molecule type" value="Genomic_DNA"/>
</dbReference>
<accession>A0AAD7CYG2</accession>
<comment type="caution">
    <text evidence="1">The sequence shown here is derived from an EMBL/GenBank/DDBJ whole genome shotgun (WGS) entry which is preliminary data.</text>
</comment>
<protein>
    <submittedName>
        <fullName evidence="1">Uncharacterized protein</fullName>
    </submittedName>
</protein>
<proteinExistence type="predicted"/>
<evidence type="ECO:0000313" key="1">
    <source>
        <dbReference type="EMBL" id="KAJ7669608.1"/>
    </source>
</evidence>
<organism evidence="1 2">
    <name type="scientific">Mycena rosella</name>
    <name type="common">Pink bonnet</name>
    <name type="synonym">Agaricus rosellus</name>
    <dbReference type="NCBI Taxonomy" id="1033263"/>
    <lineage>
        <taxon>Eukaryota</taxon>
        <taxon>Fungi</taxon>
        <taxon>Dikarya</taxon>
        <taxon>Basidiomycota</taxon>
        <taxon>Agaricomycotina</taxon>
        <taxon>Agaricomycetes</taxon>
        <taxon>Agaricomycetidae</taxon>
        <taxon>Agaricales</taxon>
        <taxon>Marasmiineae</taxon>
        <taxon>Mycenaceae</taxon>
        <taxon>Mycena</taxon>
    </lineage>
</organism>
<keyword evidence="2" id="KW-1185">Reference proteome</keyword>